<comment type="caution">
    <text evidence="2">The sequence shown here is derived from an EMBL/GenBank/DDBJ whole genome shotgun (WGS) entry which is preliminary data.</text>
</comment>
<accession>A0A543BBT5</accession>
<protein>
    <submittedName>
        <fullName evidence="2">Uncharacterized protein</fullName>
    </submittedName>
</protein>
<gene>
    <name evidence="2" type="ORF">FB560_3799</name>
</gene>
<evidence type="ECO:0000256" key="1">
    <source>
        <dbReference type="SAM" id="Phobius"/>
    </source>
</evidence>
<dbReference type="Proteomes" id="UP000317209">
    <property type="component" value="Unassembled WGS sequence"/>
</dbReference>
<organism evidence="2 3">
    <name type="scientific">Microbacterium saperdae</name>
    <dbReference type="NCBI Taxonomy" id="69368"/>
    <lineage>
        <taxon>Bacteria</taxon>
        <taxon>Bacillati</taxon>
        <taxon>Actinomycetota</taxon>
        <taxon>Actinomycetes</taxon>
        <taxon>Micrococcales</taxon>
        <taxon>Microbacteriaceae</taxon>
        <taxon>Microbacterium</taxon>
    </lineage>
</organism>
<feature type="transmembrane region" description="Helical" evidence="1">
    <location>
        <begin position="30"/>
        <end position="55"/>
    </location>
</feature>
<evidence type="ECO:0000313" key="2">
    <source>
        <dbReference type="EMBL" id="TQL82315.1"/>
    </source>
</evidence>
<keyword evidence="1" id="KW-1133">Transmembrane helix</keyword>
<keyword evidence="1" id="KW-0472">Membrane</keyword>
<name>A0A543BBT5_9MICO</name>
<dbReference type="AlphaFoldDB" id="A0A543BBT5"/>
<keyword evidence="3" id="KW-1185">Reference proteome</keyword>
<keyword evidence="1" id="KW-0812">Transmembrane</keyword>
<evidence type="ECO:0000313" key="3">
    <source>
        <dbReference type="Proteomes" id="UP000317209"/>
    </source>
</evidence>
<reference evidence="2 3" key="1">
    <citation type="submission" date="2019-06" db="EMBL/GenBank/DDBJ databases">
        <title>Sequencing the genomes of 1000 actinobacteria strains.</title>
        <authorList>
            <person name="Klenk H.-P."/>
        </authorList>
    </citation>
    <scope>NUCLEOTIDE SEQUENCE [LARGE SCALE GENOMIC DNA]</scope>
    <source>
        <strain evidence="2 3">DSM 20169</strain>
    </source>
</reference>
<proteinExistence type="predicted"/>
<dbReference type="EMBL" id="VFOX01000002">
    <property type="protein sequence ID" value="TQL82315.1"/>
    <property type="molecule type" value="Genomic_DNA"/>
</dbReference>
<sequence>MSVMTAIEPTLVRRRVQDALDDAVLRFDGWWLVLLAALLVFGVAFLASLALWCFFSNGGRRFSGSWKWGKSGVSVWLECL</sequence>